<accession>A0A0G0HQW3</accession>
<gene>
    <name evidence="1" type="ORF">US62_C0013G0001</name>
</gene>
<evidence type="ECO:0000313" key="2">
    <source>
        <dbReference type="Proteomes" id="UP000034603"/>
    </source>
</evidence>
<sequence>MAIGGTTITAAAFGVDESANTIYLGDGVGAGSTTLTFKSDAGADTGNLLYNTDDQFQFSGGDVVIDQDLTVTGGDLLGSSGENIDLGEATAVTTTFYIGGTGELTLAAAALAPF</sequence>
<comment type="caution">
    <text evidence="1">The sequence shown here is derived from an EMBL/GenBank/DDBJ whole genome shotgun (WGS) entry which is preliminary data.</text>
</comment>
<dbReference type="AlphaFoldDB" id="A0A0G0HQW3"/>
<name>A0A0G0HQW3_9BACT</name>
<dbReference type="Proteomes" id="UP000034603">
    <property type="component" value="Unassembled WGS sequence"/>
</dbReference>
<evidence type="ECO:0000313" key="1">
    <source>
        <dbReference type="EMBL" id="KKQ45548.1"/>
    </source>
</evidence>
<proteinExistence type="predicted"/>
<organism evidence="1 2">
    <name type="scientific">Candidatus Woesebacteria bacterium GW2011_GWA1_37_8</name>
    <dbReference type="NCBI Taxonomy" id="1618546"/>
    <lineage>
        <taxon>Bacteria</taxon>
        <taxon>Candidatus Woeseibacteriota</taxon>
    </lineage>
</organism>
<protein>
    <submittedName>
        <fullName evidence="1">Uncharacterized protein</fullName>
    </submittedName>
</protein>
<feature type="non-terminal residue" evidence="1">
    <location>
        <position position="114"/>
    </location>
</feature>
<reference evidence="1 2" key="1">
    <citation type="journal article" date="2015" name="Nature">
        <title>rRNA introns, odd ribosomes, and small enigmatic genomes across a large radiation of phyla.</title>
        <authorList>
            <person name="Brown C.T."/>
            <person name="Hug L.A."/>
            <person name="Thomas B.C."/>
            <person name="Sharon I."/>
            <person name="Castelle C.J."/>
            <person name="Singh A."/>
            <person name="Wilkins M.J."/>
            <person name="Williams K.H."/>
            <person name="Banfield J.F."/>
        </authorList>
    </citation>
    <scope>NUCLEOTIDE SEQUENCE [LARGE SCALE GENOMIC DNA]</scope>
</reference>
<dbReference type="EMBL" id="LBTR01000013">
    <property type="protein sequence ID" value="KKQ45548.1"/>
    <property type="molecule type" value="Genomic_DNA"/>
</dbReference>